<organism evidence="4 5">
    <name type="scientific">Effusibacillus dendaii</name>
    <dbReference type="NCBI Taxonomy" id="2743772"/>
    <lineage>
        <taxon>Bacteria</taxon>
        <taxon>Bacillati</taxon>
        <taxon>Bacillota</taxon>
        <taxon>Bacilli</taxon>
        <taxon>Bacillales</taxon>
        <taxon>Alicyclobacillaceae</taxon>
        <taxon>Effusibacillus</taxon>
    </lineage>
</organism>
<protein>
    <recommendedName>
        <fullName evidence="3">LysM domain-containing protein</fullName>
    </recommendedName>
</protein>
<reference evidence="4 5" key="1">
    <citation type="submission" date="2020-08" db="EMBL/GenBank/DDBJ databases">
        <title>Complete Genome Sequence of Effusibacillus dendaii Strain skT53, Isolated from Farmland soil.</title>
        <authorList>
            <person name="Konishi T."/>
            <person name="Kawasaki H."/>
        </authorList>
    </citation>
    <scope>NUCLEOTIDE SEQUENCE [LARGE SCALE GENOMIC DNA]</scope>
    <source>
        <strain evidence="5">skT53</strain>
    </source>
</reference>
<dbReference type="InterPro" id="IPR036779">
    <property type="entry name" value="LysM_dom_sf"/>
</dbReference>
<dbReference type="Gene3D" id="3.10.350.10">
    <property type="entry name" value="LysM domain"/>
    <property type="match status" value="1"/>
</dbReference>
<dbReference type="CDD" id="cd05379">
    <property type="entry name" value="CAP_bacterial"/>
    <property type="match status" value="1"/>
</dbReference>
<feature type="chain" id="PRO_5033031714" description="LysM domain-containing protein" evidence="2">
    <location>
        <begin position="26"/>
        <end position="271"/>
    </location>
</feature>
<dbReference type="InterPro" id="IPR018392">
    <property type="entry name" value="LysM"/>
</dbReference>
<name>A0A7I8DA58_9BACL</name>
<dbReference type="Pfam" id="PF01476">
    <property type="entry name" value="LysM"/>
    <property type="match status" value="1"/>
</dbReference>
<sequence>MNKIAKRIAAIAAAGLLIGTGTASAATYSSYQTPITIKTNWIWSGTEIPNIISGNLYTVKTGDTLWKIATSHHTTVASLMKTNGLKSTTIFPGQFLLIPSNSNTPLKQGSAAAPVPVKPTTPTAPQPAPATPSKPTTSTSAQTYPQQVLDVLQMVNNERAKNGLSALTIDPLLQKDAMIKAQDMRDKHYFDHQSPTYGSPFDLMKSLGITYSYAGENIAAGQQTAQAVMNDWMNSSGHRANILNPNYTKIGIGYVTGGDFGTYWTQEFIRP</sequence>
<proteinExistence type="predicted"/>
<dbReference type="InterPro" id="IPR035940">
    <property type="entry name" value="CAP_sf"/>
</dbReference>
<dbReference type="RefSeq" id="WP_200760263.1">
    <property type="nucleotide sequence ID" value="NZ_AP023366.1"/>
</dbReference>
<feature type="compositionally biased region" description="Pro residues" evidence="1">
    <location>
        <begin position="116"/>
        <end position="132"/>
    </location>
</feature>
<keyword evidence="2" id="KW-0732">Signal</keyword>
<evidence type="ECO:0000259" key="3">
    <source>
        <dbReference type="PROSITE" id="PS51782"/>
    </source>
</evidence>
<gene>
    <name evidence="4" type="ORF">skT53_12270</name>
</gene>
<dbReference type="NCBIfam" id="TIGR02909">
    <property type="entry name" value="spore_YkwD"/>
    <property type="match status" value="1"/>
</dbReference>
<dbReference type="KEGG" id="eff:skT53_12270"/>
<feature type="domain" description="LysM" evidence="3">
    <location>
        <begin position="55"/>
        <end position="98"/>
    </location>
</feature>
<dbReference type="PANTHER" id="PTHR31157">
    <property type="entry name" value="SCP DOMAIN-CONTAINING PROTEIN"/>
    <property type="match status" value="1"/>
</dbReference>
<dbReference type="AlphaFoldDB" id="A0A7I8DA58"/>
<dbReference type="SMART" id="SM00257">
    <property type="entry name" value="LysM"/>
    <property type="match status" value="1"/>
</dbReference>
<dbReference type="SUPFAM" id="SSF54106">
    <property type="entry name" value="LysM domain"/>
    <property type="match status" value="1"/>
</dbReference>
<keyword evidence="5" id="KW-1185">Reference proteome</keyword>
<dbReference type="Pfam" id="PF00188">
    <property type="entry name" value="CAP"/>
    <property type="match status" value="1"/>
</dbReference>
<dbReference type="Proteomes" id="UP000593802">
    <property type="component" value="Chromosome"/>
</dbReference>
<evidence type="ECO:0000313" key="4">
    <source>
        <dbReference type="EMBL" id="BCJ86242.1"/>
    </source>
</evidence>
<evidence type="ECO:0000313" key="5">
    <source>
        <dbReference type="Proteomes" id="UP000593802"/>
    </source>
</evidence>
<evidence type="ECO:0000256" key="2">
    <source>
        <dbReference type="SAM" id="SignalP"/>
    </source>
</evidence>
<dbReference type="SUPFAM" id="SSF55797">
    <property type="entry name" value="PR-1-like"/>
    <property type="match status" value="1"/>
</dbReference>
<dbReference type="PANTHER" id="PTHR31157:SF1">
    <property type="entry name" value="SCP DOMAIN-CONTAINING PROTEIN"/>
    <property type="match status" value="1"/>
</dbReference>
<dbReference type="InterPro" id="IPR014258">
    <property type="entry name" value="CAP_domain_YkwD-like"/>
</dbReference>
<accession>A0A7I8DA58</accession>
<dbReference type="EMBL" id="AP023366">
    <property type="protein sequence ID" value="BCJ86242.1"/>
    <property type="molecule type" value="Genomic_DNA"/>
</dbReference>
<feature type="region of interest" description="Disordered" evidence="1">
    <location>
        <begin position="107"/>
        <end position="142"/>
    </location>
</feature>
<dbReference type="Gene3D" id="3.40.33.10">
    <property type="entry name" value="CAP"/>
    <property type="match status" value="1"/>
</dbReference>
<dbReference type="PROSITE" id="PS51782">
    <property type="entry name" value="LYSM"/>
    <property type="match status" value="1"/>
</dbReference>
<feature type="compositionally biased region" description="Low complexity" evidence="1">
    <location>
        <begin position="133"/>
        <end position="142"/>
    </location>
</feature>
<dbReference type="CDD" id="cd00118">
    <property type="entry name" value="LysM"/>
    <property type="match status" value="1"/>
</dbReference>
<feature type="signal peptide" evidence="2">
    <location>
        <begin position="1"/>
        <end position="25"/>
    </location>
</feature>
<dbReference type="InterPro" id="IPR014044">
    <property type="entry name" value="CAP_dom"/>
</dbReference>
<evidence type="ECO:0000256" key="1">
    <source>
        <dbReference type="SAM" id="MobiDB-lite"/>
    </source>
</evidence>